<evidence type="ECO:0000313" key="5">
    <source>
        <dbReference type="Proteomes" id="UP000254051"/>
    </source>
</evidence>
<feature type="domain" description="ABC transporter" evidence="3">
    <location>
        <begin position="6"/>
        <end position="240"/>
    </location>
</feature>
<dbReference type="Gene3D" id="3.40.50.300">
    <property type="entry name" value="P-loop containing nucleotide triphosphate hydrolases"/>
    <property type="match status" value="2"/>
</dbReference>
<evidence type="ECO:0000259" key="3">
    <source>
        <dbReference type="PROSITE" id="PS50893"/>
    </source>
</evidence>
<accession>A0A315ZUV6</accession>
<dbReference type="GO" id="GO:0005524">
    <property type="term" value="F:ATP binding"/>
    <property type="evidence" value="ECO:0007669"/>
    <property type="project" value="UniProtKB-KW"/>
</dbReference>
<feature type="domain" description="ABC transporter" evidence="3">
    <location>
        <begin position="253"/>
        <end position="497"/>
    </location>
</feature>
<sequence>MNKELLRMEHIITYRSSKKILDDAKLNLFQGELIGITSVNNAGKTALVGGIVGTAPITSGHIYIEEEEVSITSIEEGRKAGIYYFSRHSSLITDFTIWQNFLLGPNPGQIIIKSRDSEAQCREMLELLGIQVNIHEKISTLTQKEKLLVEMARAVYYDAKILVMDDILNTLSATALDEFEMLFQMLCSLHIGIILIDNRIRCLKRYCSRLFVMRSGQTAAVLDKGNMDDNLITALMLGTKPAAKDKPHIPEPLRHNEVLLEMQNIYYQNILRGLSFQVFRNEITGVLNVGTHSGNAVNHLLQGRGKPDSGTLYFRQQPIVLKSAEHAVSTGIASLAEQNAIFPNLTLEENIMFPALKMNSRLYGILNKSELKYCARELMSRYIVDYEGIYISESQIEADIILRWKIYFCRMLSTSPELAVILNPTKSIDSTSKEFLYDDIRSLSGLDTTALIISSNIEELFAVCDRILVVNHGKAEADIRNDDAGREELLYLYRQYLKLM</sequence>
<keyword evidence="1" id="KW-0547">Nucleotide-binding</keyword>
<dbReference type="PANTHER" id="PTHR43790:SF8">
    <property type="entry name" value="SUGAR ABC TRANSPORTER ATP-BINDING PROTEIN"/>
    <property type="match status" value="1"/>
</dbReference>
<protein>
    <submittedName>
        <fullName evidence="4">ABC-type sugar transport system, ATPase component</fullName>
    </submittedName>
</protein>
<dbReference type="PROSITE" id="PS50893">
    <property type="entry name" value="ABC_TRANSPORTER_2"/>
    <property type="match status" value="2"/>
</dbReference>
<keyword evidence="4" id="KW-0813">Transport</keyword>
<dbReference type="Pfam" id="PF00005">
    <property type="entry name" value="ABC_tran"/>
    <property type="match status" value="1"/>
</dbReference>
<keyword evidence="2" id="KW-0067">ATP-binding</keyword>
<keyword evidence="4" id="KW-0762">Sugar transport</keyword>
<keyword evidence="5" id="KW-1185">Reference proteome</keyword>
<evidence type="ECO:0000256" key="1">
    <source>
        <dbReference type="ARBA" id="ARBA00022741"/>
    </source>
</evidence>
<gene>
    <name evidence="4" type="ORF">SAMN05216529_10849</name>
</gene>
<dbReference type="GO" id="GO:0016887">
    <property type="term" value="F:ATP hydrolysis activity"/>
    <property type="evidence" value="ECO:0007669"/>
    <property type="project" value="InterPro"/>
</dbReference>
<name>A0A315ZUV6_9FIRM</name>
<dbReference type="InterPro" id="IPR027417">
    <property type="entry name" value="P-loop_NTPase"/>
</dbReference>
<dbReference type="InterPro" id="IPR050107">
    <property type="entry name" value="ABC_carbohydrate_import_ATPase"/>
</dbReference>
<evidence type="ECO:0000256" key="2">
    <source>
        <dbReference type="ARBA" id="ARBA00022840"/>
    </source>
</evidence>
<dbReference type="EMBL" id="UHJJ01000008">
    <property type="protein sequence ID" value="SUQ14824.1"/>
    <property type="molecule type" value="Genomic_DNA"/>
</dbReference>
<evidence type="ECO:0000313" key="4">
    <source>
        <dbReference type="EMBL" id="SUQ14824.1"/>
    </source>
</evidence>
<dbReference type="AlphaFoldDB" id="A0A315ZUV6"/>
<dbReference type="RefSeq" id="WP_181392843.1">
    <property type="nucleotide sequence ID" value="NZ_QGDS01000008.1"/>
</dbReference>
<organism evidence="4 5">
    <name type="scientific">Faecalicatena contorta</name>
    <dbReference type="NCBI Taxonomy" id="39482"/>
    <lineage>
        <taxon>Bacteria</taxon>
        <taxon>Bacillati</taxon>
        <taxon>Bacillota</taxon>
        <taxon>Clostridia</taxon>
        <taxon>Lachnospirales</taxon>
        <taxon>Lachnospiraceae</taxon>
        <taxon>Faecalicatena</taxon>
    </lineage>
</organism>
<dbReference type="SUPFAM" id="SSF52540">
    <property type="entry name" value="P-loop containing nucleoside triphosphate hydrolases"/>
    <property type="match status" value="2"/>
</dbReference>
<dbReference type="PANTHER" id="PTHR43790">
    <property type="entry name" value="CARBOHYDRATE TRANSPORT ATP-BINDING PROTEIN MG119-RELATED"/>
    <property type="match status" value="1"/>
</dbReference>
<dbReference type="InterPro" id="IPR003439">
    <property type="entry name" value="ABC_transporter-like_ATP-bd"/>
</dbReference>
<proteinExistence type="predicted"/>
<reference evidence="5" key="1">
    <citation type="submission" date="2017-07" db="EMBL/GenBank/DDBJ databases">
        <authorList>
            <person name="Varghese N."/>
            <person name="Submissions S."/>
        </authorList>
    </citation>
    <scope>NUCLEOTIDE SEQUENCE [LARGE SCALE GENOMIC DNA]</scope>
    <source>
        <strain evidence="5">NLAE-zl-C134</strain>
    </source>
</reference>
<dbReference type="Proteomes" id="UP000254051">
    <property type="component" value="Unassembled WGS sequence"/>
</dbReference>